<keyword evidence="1" id="KW-0732">Signal</keyword>
<sequence length="378" mass="43408">MIIYHSQVFRVLVFALCTMCSATMLSQQALVLDSLSLEPIPYANLEYGTNQGSVSNQDGIVFTPKDFKNYKLSHVGYQTRQLTATQLKDTLYLKALAYNLDEVVLHNFNAKDTILKAFKNIPKNFFSQPFNQEGIFRYSLKKEGKGVEMIETDFLSYKASLEAENKTKISEVKKTEKYEPLNLLSGVAEFLNIMDPSLKNAPVLEKLKTMNFSFAGRIENEEEEIYKIDISGEENLANGHIFLSKNQLAIKEIKVEYLRNEMPELTHEEPNYTTRVASLIKFNTNKNSKQFLSYAEIANDKTALLKNDSIYHYEMKGKIAFNKLIQGKKVKKFRSNYNSKKAFNKTVAKFKQKQQWTNSEMLPMTTAELEILNDIYGN</sequence>
<protein>
    <recommendedName>
        <fullName evidence="4">Carboxypeptidase-like regulatory domain-containing protein</fullName>
    </recommendedName>
</protein>
<dbReference type="EMBL" id="JBHSAS010000006">
    <property type="protein sequence ID" value="MFC4027429.1"/>
    <property type="molecule type" value="Genomic_DNA"/>
</dbReference>
<evidence type="ECO:0008006" key="4">
    <source>
        <dbReference type="Google" id="ProtNLM"/>
    </source>
</evidence>
<dbReference type="RefSeq" id="WP_290234188.1">
    <property type="nucleotide sequence ID" value="NZ_JAUFPZ010000002.1"/>
</dbReference>
<keyword evidence="3" id="KW-1185">Reference proteome</keyword>
<accession>A0ABV8H9F7</accession>
<reference evidence="3" key="1">
    <citation type="journal article" date="2019" name="Int. J. Syst. Evol. Microbiol.">
        <title>The Global Catalogue of Microorganisms (GCM) 10K type strain sequencing project: providing services to taxonomists for standard genome sequencing and annotation.</title>
        <authorList>
            <consortium name="The Broad Institute Genomics Platform"/>
            <consortium name="The Broad Institute Genome Sequencing Center for Infectious Disease"/>
            <person name="Wu L."/>
            <person name="Ma J."/>
        </authorList>
    </citation>
    <scope>NUCLEOTIDE SEQUENCE [LARGE SCALE GENOMIC DNA]</scope>
    <source>
        <strain evidence="3">CECT 9128</strain>
    </source>
</reference>
<feature type="chain" id="PRO_5046202257" description="Carboxypeptidase-like regulatory domain-containing protein" evidence="1">
    <location>
        <begin position="30"/>
        <end position="378"/>
    </location>
</feature>
<feature type="signal peptide" evidence="1">
    <location>
        <begin position="1"/>
        <end position="29"/>
    </location>
</feature>
<evidence type="ECO:0000313" key="3">
    <source>
        <dbReference type="Proteomes" id="UP001595793"/>
    </source>
</evidence>
<comment type="caution">
    <text evidence="2">The sequence shown here is derived from an EMBL/GenBank/DDBJ whole genome shotgun (WGS) entry which is preliminary data.</text>
</comment>
<evidence type="ECO:0000313" key="2">
    <source>
        <dbReference type="EMBL" id="MFC4027429.1"/>
    </source>
</evidence>
<evidence type="ECO:0000256" key="1">
    <source>
        <dbReference type="SAM" id="SignalP"/>
    </source>
</evidence>
<proteinExistence type="predicted"/>
<organism evidence="2 3">
    <name type="scientific">Zunongwangia endophytica</name>
    <dbReference type="NCBI Taxonomy" id="1808945"/>
    <lineage>
        <taxon>Bacteria</taxon>
        <taxon>Pseudomonadati</taxon>
        <taxon>Bacteroidota</taxon>
        <taxon>Flavobacteriia</taxon>
        <taxon>Flavobacteriales</taxon>
        <taxon>Flavobacteriaceae</taxon>
        <taxon>Zunongwangia</taxon>
    </lineage>
</organism>
<name>A0ABV8H9F7_9FLAO</name>
<gene>
    <name evidence="2" type="ORF">ACFOS1_08435</name>
</gene>
<dbReference type="Proteomes" id="UP001595793">
    <property type="component" value="Unassembled WGS sequence"/>
</dbReference>